<keyword evidence="2 3" id="KW-0472">Membrane</keyword>
<accession>A0ABS4QMM3</accession>
<comment type="caution">
    <text evidence="4">The sequence shown here is derived from an EMBL/GenBank/DDBJ whole genome shotgun (WGS) entry which is preliminary data.</text>
</comment>
<organism evidence="4 5">
    <name type="scientific">Nocardia goodfellowii</name>
    <dbReference type="NCBI Taxonomy" id="882446"/>
    <lineage>
        <taxon>Bacteria</taxon>
        <taxon>Bacillati</taxon>
        <taxon>Actinomycetota</taxon>
        <taxon>Actinomycetes</taxon>
        <taxon>Mycobacteriales</taxon>
        <taxon>Nocardiaceae</taxon>
        <taxon>Nocardia</taxon>
    </lineage>
</organism>
<comment type="subcellular location">
    <subcellularLocation>
        <location evidence="1">Membrane</location>
    </subcellularLocation>
</comment>
<evidence type="ECO:0000256" key="1">
    <source>
        <dbReference type="ARBA" id="ARBA00004370"/>
    </source>
</evidence>
<evidence type="ECO:0000313" key="4">
    <source>
        <dbReference type="EMBL" id="MBP2192949.1"/>
    </source>
</evidence>
<reference evidence="4 5" key="1">
    <citation type="submission" date="2021-03" db="EMBL/GenBank/DDBJ databases">
        <title>Sequencing the genomes of 1000 actinobacteria strains.</title>
        <authorList>
            <person name="Klenk H.-P."/>
        </authorList>
    </citation>
    <scope>NUCLEOTIDE SEQUENCE [LARGE SCALE GENOMIC DNA]</scope>
    <source>
        <strain evidence="4 5">DSM 45516</strain>
    </source>
</reference>
<name>A0ABS4QMM3_9NOCA</name>
<dbReference type="PANTHER" id="PTHR37042:SF4">
    <property type="entry name" value="OUTER MEMBRANE PROTEIN RV1973"/>
    <property type="match status" value="1"/>
</dbReference>
<dbReference type="EMBL" id="JAGGMR010000001">
    <property type="protein sequence ID" value="MBP2192949.1"/>
    <property type="molecule type" value="Genomic_DNA"/>
</dbReference>
<evidence type="ECO:0000256" key="3">
    <source>
        <dbReference type="SAM" id="Phobius"/>
    </source>
</evidence>
<keyword evidence="3" id="KW-0812">Transmembrane</keyword>
<keyword evidence="3" id="KW-1133">Transmembrane helix</keyword>
<dbReference type="PANTHER" id="PTHR37042">
    <property type="entry name" value="OUTER MEMBRANE PROTEIN RV1973"/>
    <property type="match status" value="1"/>
</dbReference>
<dbReference type="Proteomes" id="UP001519325">
    <property type="component" value="Unassembled WGS sequence"/>
</dbReference>
<proteinExistence type="predicted"/>
<feature type="transmembrane region" description="Helical" evidence="3">
    <location>
        <begin position="14"/>
        <end position="39"/>
    </location>
</feature>
<evidence type="ECO:0000256" key="2">
    <source>
        <dbReference type="ARBA" id="ARBA00023136"/>
    </source>
</evidence>
<keyword evidence="5" id="KW-1185">Reference proteome</keyword>
<evidence type="ECO:0000313" key="5">
    <source>
        <dbReference type="Proteomes" id="UP001519325"/>
    </source>
</evidence>
<sequence>MAQNSSPESRRRRLAVRIGAGAVAVLAVVATVTATVFGWKLHDREEIDTAARQASTIAQDYAVKLTSIDSQHIDQNFADVLAGATGEFKEMYAQSSDQLKSLLVQNKAASRGRVVDASVKSASKDRVEVMMFVDQQVTNALSTDPRIDRSRILMTMERVGGHWLASKVEMA</sequence>
<protein>
    <submittedName>
        <fullName evidence="4">Mce-associated membrane protein</fullName>
    </submittedName>
</protein>
<gene>
    <name evidence="4" type="ORF">BJ987_005850</name>
</gene>
<dbReference type="RefSeq" id="WP_209896136.1">
    <property type="nucleotide sequence ID" value="NZ_JAGGMR010000001.1"/>
</dbReference>